<dbReference type="Proteomes" id="UP000538929">
    <property type="component" value="Unassembled WGS sequence"/>
</dbReference>
<feature type="domain" description="Ferric siderophore reductase C-terminal" evidence="1">
    <location>
        <begin position="243"/>
        <end position="261"/>
    </location>
</feature>
<sequence length="275" mass="30348">MLSALTPVSPLAPAWERMGEVLPTFRVREGNPAPGPRTGDRWSPADLAAGGEALDLFLAREAERVERDYGAPARPDVVAGFALHRLMWSAAAVCTVPWFLLRRVPILSPTDLLLDDTGLTVRVREFHCLAGDPAADLPGARPARDEEALRAALRATAAEHFTPLLATFGPLIRRRERALWGMASDELTESLTYLGGLFGEEERARREAELLLPGSTAPYTGGAGFRELTDDRGRRYTTRDRISCCLFYTIRPEDTCVTCPRTCDTERVERLSGIR</sequence>
<dbReference type="Pfam" id="PF11575">
    <property type="entry name" value="FhuF_C"/>
    <property type="match status" value="1"/>
</dbReference>
<keyword evidence="3" id="KW-1185">Reference proteome</keyword>
<accession>A0A7W3TEA8</accession>
<evidence type="ECO:0000259" key="1">
    <source>
        <dbReference type="Pfam" id="PF11575"/>
    </source>
</evidence>
<dbReference type="InterPro" id="IPR024726">
    <property type="entry name" value="FhuF_C"/>
</dbReference>
<reference evidence="3" key="1">
    <citation type="submission" date="2019-10" db="EMBL/GenBank/DDBJ databases">
        <title>Streptomyces sp. nov., a novel actinobacterium isolated from alkaline environment.</title>
        <authorList>
            <person name="Golinska P."/>
        </authorList>
    </citation>
    <scope>NUCLEOTIDE SEQUENCE [LARGE SCALE GENOMIC DNA]</scope>
    <source>
        <strain evidence="3">DSM 42118</strain>
    </source>
</reference>
<dbReference type="EMBL" id="VKHT01000441">
    <property type="protein sequence ID" value="MBB0245268.1"/>
    <property type="molecule type" value="Genomic_DNA"/>
</dbReference>
<dbReference type="RefSeq" id="WP_182606776.1">
    <property type="nucleotide sequence ID" value="NZ_VKHT01000441.1"/>
</dbReference>
<dbReference type="AlphaFoldDB" id="A0A7W3TEA8"/>
<comment type="caution">
    <text evidence="2">The sequence shown here is derived from an EMBL/GenBank/DDBJ whole genome shotgun (WGS) entry which is preliminary data.</text>
</comment>
<protein>
    <submittedName>
        <fullName evidence="2">Iron-sulfur protein</fullName>
    </submittedName>
</protein>
<name>A0A7W3TEA8_9ACTN</name>
<proteinExistence type="predicted"/>
<dbReference type="GO" id="GO:0051537">
    <property type="term" value="F:2 iron, 2 sulfur cluster binding"/>
    <property type="evidence" value="ECO:0007669"/>
    <property type="project" value="InterPro"/>
</dbReference>
<evidence type="ECO:0000313" key="2">
    <source>
        <dbReference type="EMBL" id="MBB0245268.1"/>
    </source>
</evidence>
<gene>
    <name evidence="2" type="ORF">FNQ90_14440</name>
</gene>
<organism evidence="2 3">
    <name type="scientific">Streptomyces alkaliphilus</name>
    <dbReference type="NCBI Taxonomy" id="1472722"/>
    <lineage>
        <taxon>Bacteria</taxon>
        <taxon>Bacillati</taxon>
        <taxon>Actinomycetota</taxon>
        <taxon>Actinomycetes</taxon>
        <taxon>Kitasatosporales</taxon>
        <taxon>Streptomycetaceae</taxon>
        <taxon>Streptomyces</taxon>
    </lineage>
</organism>
<evidence type="ECO:0000313" key="3">
    <source>
        <dbReference type="Proteomes" id="UP000538929"/>
    </source>
</evidence>